<comment type="caution">
    <text evidence="4">The sequence shown here is derived from an EMBL/GenBank/DDBJ whole genome shotgun (WGS) entry which is preliminary data.</text>
</comment>
<dbReference type="SUPFAM" id="SSF56300">
    <property type="entry name" value="Metallo-dependent phosphatases"/>
    <property type="match status" value="1"/>
</dbReference>
<dbReference type="InterPro" id="IPR029052">
    <property type="entry name" value="Metallo-depent_PP-like"/>
</dbReference>
<evidence type="ECO:0000313" key="4">
    <source>
        <dbReference type="EMBL" id="GLO66766.1"/>
    </source>
</evidence>
<evidence type="ECO:0000256" key="1">
    <source>
        <dbReference type="ARBA" id="ARBA00008950"/>
    </source>
</evidence>
<dbReference type="InterPro" id="IPR024654">
    <property type="entry name" value="Calcineurin-like_PHP_lpxH"/>
</dbReference>
<dbReference type="CDD" id="cd00841">
    <property type="entry name" value="MPP_YfcE"/>
    <property type="match status" value="1"/>
</dbReference>
<protein>
    <recommendedName>
        <fullName evidence="2">Phosphoesterase</fullName>
        <ecNumber evidence="2">3.1.4.-</ecNumber>
    </recommendedName>
</protein>
<dbReference type="Pfam" id="PF12850">
    <property type="entry name" value="Metallophos_2"/>
    <property type="match status" value="1"/>
</dbReference>
<dbReference type="EC" id="3.1.4.-" evidence="2"/>
<dbReference type="Proteomes" id="UP001275436">
    <property type="component" value="Unassembled WGS sequence"/>
</dbReference>
<dbReference type="Gene3D" id="3.60.21.10">
    <property type="match status" value="1"/>
</dbReference>
<comment type="cofactor">
    <cofactor evidence="2">
        <name>a divalent metal cation</name>
        <dbReference type="ChEBI" id="CHEBI:60240"/>
    </cofactor>
</comment>
<dbReference type="NCBIfam" id="TIGR00040">
    <property type="entry name" value="yfcE"/>
    <property type="match status" value="1"/>
</dbReference>
<evidence type="ECO:0000313" key="5">
    <source>
        <dbReference type="Proteomes" id="UP001275436"/>
    </source>
</evidence>
<sequence length="170" mass="19437">MTRVLITSDSHGLTEELTEIMDQHDEVDWYIHCGDSELDFDAEVLHPFYKVGGNCDFDPRYPTEEIKDIDGTRFFITHGHLHQVKSGLTTLSYAAEEHQAKVVCFGHTHIAGAEKIGEQLFINPGSIRMPRNRVEKTYAILEWLDNETVSVQFYTVDGQKIKNMSYSTIL</sequence>
<evidence type="ECO:0000259" key="3">
    <source>
        <dbReference type="Pfam" id="PF12850"/>
    </source>
</evidence>
<dbReference type="InterPro" id="IPR000979">
    <property type="entry name" value="Phosphodiesterase_MJ0936/Vps29"/>
</dbReference>
<dbReference type="PANTHER" id="PTHR11124">
    <property type="entry name" value="VACUOLAR SORTING PROTEIN VPS29"/>
    <property type="match status" value="1"/>
</dbReference>
<reference evidence="4 5" key="1">
    <citation type="submission" date="2023-02" db="EMBL/GenBank/DDBJ databases">
        <title>Oceanobacillus kimchii IFOP_LL358 isolated form Alexandrium catenella lab strain.</title>
        <authorList>
            <person name="Gajardo G."/>
            <person name="Ueki S."/>
            <person name="Maruyama F."/>
        </authorList>
    </citation>
    <scope>NUCLEOTIDE SEQUENCE [LARGE SCALE GENOMIC DNA]</scope>
    <source>
        <strain evidence="4 5">IFOP_LL358</strain>
    </source>
</reference>
<comment type="similarity">
    <text evidence="1 2">Belongs to the metallophosphoesterase superfamily. YfcE family.</text>
</comment>
<dbReference type="InterPro" id="IPR041802">
    <property type="entry name" value="MPP_YfcE"/>
</dbReference>
<feature type="domain" description="Calcineurin-like phosphoesterase" evidence="3">
    <location>
        <begin position="3"/>
        <end position="143"/>
    </location>
</feature>
<dbReference type="RefSeq" id="WP_017797218.1">
    <property type="nucleotide sequence ID" value="NZ_BSKO01000001.1"/>
</dbReference>
<gene>
    <name evidence="4" type="ORF">MACH08_25500</name>
</gene>
<keyword evidence="5" id="KW-1185">Reference proteome</keyword>
<organism evidence="4 5">
    <name type="scientific">Oceanobacillus kimchii</name>
    <dbReference type="NCBI Taxonomy" id="746691"/>
    <lineage>
        <taxon>Bacteria</taxon>
        <taxon>Bacillati</taxon>
        <taxon>Bacillota</taxon>
        <taxon>Bacilli</taxon>
        <taxon>Bacillales</taxon>
        <taxon>Bacillaceae</taxon>
        <taxon>Oceanobacillus</taxon>
    </lineage>
</organism>
<proteinExistence type="inferred from homology"/>
<keyword evidence="2" id="KW-0479">Metal-binding</keyword>
<dbReference type="EMBL" id="BSKO01000001">
    <property type="protein sequence ID" value="GLO66766.1"/>
    <property type="molecule type" value="Genomic_DNA"/>
</dbReference>
<evidence type="ECO:0000256" key="2">
    <source>
        <dbReference type="RuleBase" id="RU362039"/>
    </source>
</evidence>
<name>A0ABQ5TKC3_9BACI</name>
<accession>A0ABQ5TKC3</accession>